<accession>A0A1T2Y2Q1</accession>
<comment type="caution">
    <text evidence="1">The sequence shown here is derived from an EMBL/GenBank/DDBJ whole genome shotgun (WGS) entry which is preliminary data.</text>
</comment>
<dbReference type="AlphaFoldDB" id="A0A1T2Y2Q1"/>
<protein>
    <recommendedName>
        <fullName evidence="3">TonB C-terminal domain-containing protein</fullName>
    </recommendedName>
</protein>
<gene>
    <name evidence="1" type="ORF">BFW87_26720</name>
</gene>
<name>A0A1T2Y2Q1_PSEFL</name>
<reference evidence="1 2" key="1">
    <citation type="submission" date="2016-12" db="EMBL/GenBank/DDBJ databases">
        <title>Draft genome sequences of seven strains of Pseudomonas fluorescens that produce 4-formylaminooxyvinylglycine.</title>
        <authorList>
            <person name="Okrent R.A."/>
            <person name="Manning V.A."/>
            <person name="Trippe K.M."/>
        </authorList>
    </citation>
    <scope>NUCLEOTIDE SEQUENCE [LARGE SCALE GENOMIC DNA]</scope>
    <source>
        <strain evidence="1 2">P5A</strain>
    </source>
</reference>
<proteinExistence type="predicted"/>
<organism evidence="1 2">
    <name type="scientific">Pseudomonas fluorescens</name>
    <dbReference type="NCBI Taxonomy" id="294"/>
    <lineage>
        <taxon>Bacteria</taxon>
        <taxon>Pseudomonadati</taxon>
        <taxon>Pseudomonadota</taxon>
        <taxon>Gammaproteobacteria</taxon>
        <taxon>Pseudomonadales</taxon>
        <taxon>Pseudomonadaceae</taxon>
        <taxon>Pseudomonas</taxon>
    </lineage>
</organism>
<evidence type="ECO:0000313" key="2">
    <source>
        <dbReference type="Proteomes" id="UP000190965"/>
    </source>
</evidence>
<evidence type="ECO:0008006" key="3">
    <source>
        <dbReference type="Google" id="ProtNLM"/>
    </source>
</evidence>
<sequence length="201" mass="22382">MAHSVYRENGAELQGNVRLSMKLDRQGDVLACEAKTTDANTSADLAHLVTDVCWSSTWEPVPVGLQNPADGSLEIIAPLIATGPTLPVREYELRDQRKAAERRFFWDTLVAKHSLNAFGIARFELTADAQGNVIGCDVSLEKNYSRPERFHPDPQLQKQLTAECLQLNLLKMPGFSTNKDGIATRLIGVEYLPWKNNLGKY</sequence>
<dbReference type="Proteomes" id="UP000190965">
    <property type="component" value="Unassembled WGS sequence"/>
</dbReference>
<dbReference type="EMBL" id="MSDF01000052">
    <property type="protein sequence ID" value="OPA86334.1"/>
    <property type="molecule type" value="Genomic_DNA"/>
</dbReference>
<evidence type="ECO:0000313" key="1">
    <source>
        <dbReference type="EMBL" id="OPA86334.1"/>
    </source>
</evidence>